<organism evidence="8">
    <name type="scientific">hydrothermal vent metagenome</name>
    <dbReference type="NCBI Taxonomy" id="652676"/>
    <lineage>
        <taxon>unclassified sequences</taxon>
        <taxon>metagenomes</taxon>
        <taxon>ecological metagenomes</taxon>
    </lineage>
</organism>
<name>A0A1W1D496_9ZZZZ</name>
<dbReference type="InterPro" id="IPR001867">
    <property type="entry name" value="OmpR/PhoB-type_DNA-bd"/>
</dbReference>
<feature type="domain" description="OmpR/PhoB-type" evidence="7">
    <location>
        <begin position="125"/>
        <end position="220"/>
    </location>
</feature>
<evidence type="ECO:0000259" key="7">
    <source>
        <dbReference type="PROSITE" id="PS51755"/>
    </source>
</evidence>
<dbReference type="PROSITE" id="PS50110">
    <property type="entry name" value="RESPONSE_REGULATORY"/>
    <property type="match status" value="1"/>
</dbReference>
<sequence>MVHILYLEDDINLAQSVEDFLESNDFNVTLAYNATQALEMISQHHFDIYLFDINLPDTNGLTFLKELKSFNDTTPTIFITTLNDIHSLDMAYTIGAVDFIRKPFNPKELYHRINTAIQNSFQTSSSQIYFTPHLKFDILHNTLYKNDKIIHLAKKEIELLKILLKYSNQTVSKETIFEQLWNYEENPSDGSLRTYIKNLREILGKEKIVNIKKEGYKLIV</sequence>
<evidence type="ECO:0000256" key="4">
    <source>
        <dbReference type="ARBA" id="ARBA00023125"/>
    </source>
</evidence>
<dbReference type="SUPFAM" id="SSF52172">
    <property type="entry name" value="CheY-like"/>
    <property type="match status" value="1"/>
</dbReference>
<dbReference type="PANTHER" id="PTHR48111">
    <property type="entry name" value="REGULATOR OF RPOS"/>
    <property type="match status" value="1"/>
</dbReference>
<evidence type="ECO:0000256" key="1">
    <source>
        <dbReference type="ARBA" id="ARBA00022553"/>
    </source>
</evidence>
<dbReference type="Gene3D" id="3.40.50.2300">
    <property type="match status" value="1"/>
</dbReference>
<protein>
    <submittedName>
        <fullName evidence="8">Two-component system response regulator DccR</fullName>
    </submittedName>
</protein>
<keyword evidence="2" id="KW-0902">Two-component regulatory system</keyword>
<dbReference type="InterPro" id="IPR001789">
    <property type="entry name" value="Sig_transdc_resp-reg_receiver"/>
</dbReference>
<dbReference type="GO" id="GO:0005829">
    <property type="term" value="C:cytosol"/>
    <property type="evidence" value="ECO:0007669"/>
    <property type="project" value="TreeGrafter"/>
</dbReference>
<dbReference type="PANTHER" id="PTHR48111:SF21">
    <property type="entry name" value="DNA-BINDING DUAL MASTER TRANSCRIPTIONAL REGULATOR RPAA"/>
    <property type="match status" value="1"/>
</dbReference>
<dbReference type="GO" id="GO:0000156">
    <property type="term" value="F:phosphorelay response regulator activity"/>
    <property type="evidence" value="ECO:0007669"/>
    <property type="project" value="TreeGrafter"/>
</dbReference>
<keyword evidence="1" id="KW-0597">Phosphoprotein</keyword>
<evidence type="ECO:0000256" key="3">
    <source>
        <dbReference type="ARBA" id="ARBA00023015"/>
    </source>
</evidence>
<gene>
    <name evidence="8" type="ORF">MNB_SM-3-958</name>
</gene>
<dbReference type="Gene3D" id="1.10.10.10">
    <property type="entry name" value="Winged helix-like DNA-binding domain superfamily/Winged helix DNA-binding domain"/>
    <property type="match status" value="1"/>
</dbReference>
<dbReference type="SMART" id="SM00448">
    <property type="entry name" value="REC"/>
    <property type="match status" value="1"/>
</dbReference>
<dbReference type="SMART" id="SM00862">
    <property type="entry name" value="Trans_reg_C"/>
    <property type="match status" value="1"/>
</dbReference>
<evidence type="ECO:0000313" key="8">
    <source>
        <dbReference type="EMBL" id="SFV75429.1"/>
    </source>
</evidence>
<dbReference type="Pfam" id="PF00486">
    <property type="entry name" value="Trans_reg_C"/>
    <property type="match status" value="1"/>
</dbReference>
<dbReference type="InterPro" id="IPR039420">
    <property type="entry name" value="WalR-like"/>
</dbReference>
<feature type="domain" description="Response regulatory" evidence="6">
    <location>
        <begin position="3"/>
        <end position="117"/>
    </location>
</feature>
<evidence type="ECO:0000256" key="2">
    <source>
        <dbReference type="ARBA" id="ARBA00023012"/>
    </source>
</evidence>
<dbReference type="InterPro" id="IPR011006">
    <property type="entry name" value="CheY-like_superfamily"/>
</dbReference>
<dbReference type="CDD" id="cd00156">
    <property type="entry name" value="REC"/>
    <property type="match status" value="1"/>
</dbReference>
<dbReference type="EMBL" id="FPHP01000035">
    <property type="protein sequence ID" value="SFV75429.1"/>
    <property type="molecule type" value="Genomic_DNA"/>
</dbReference>
<proteinExistence type="predicted"/>
<dbReference type="GO" id="GO:0006355">
    <property type="term" value="P:regulation of DNA-templated transcription"/>
    <property type="evidence" value="ECO:0007669"/>
    <property type="project" value="InterPro"/>
</dbReference>
<dbReference type="InterPro" id="IPR036388">
    <property type="entry name" value="WH-like_DNA-bd_sf"/>
</dbReference>
<dbReference type="PROSITE" id="PS51755">
    <property type="entry name" value="OMPR_PHOB"/>
    <property type="match status" value="1"/>
</dbReference>
<keyword evidence="5" id="KW-0804">Transcription</keyword>
<dbReference type="Pfam" id="PF00072">
    <property type="entry name" value="Response_reg"/>
    <property type="match status" value="1"/>
</dbReference>
<accession>A0A1W1D496</accession>
<dbReference type="GO" id="GO:0000976">
    <property type="term" value="F:transcription cis-regulatory region binding"/>
    <property type="evidence" value="ECO:0007669"/>
    <property type="project" value="TreeGrafter"/>
</dbReference>
<dbReference type="CDD" id="cd00383">
    <property type="entry name" value="trans_reg_C"/>
    <property type="match status" value="1"/>
</dbReference>
<keyword evidence="3" id="KW-0805">Transcription regulation</keyword>
<evidence type="ECO:0000256" key="5">
    <source>
        <dbReference type="ARBA" id="ARBA00023163"/>
    </source>
</evidence>
<reference evidence="8" key="1">
    <citation type="submission" date="2016-10" db="EMBL/GenBank/DDBJ databases">
        <authorList>
            <person name="de Groot N.N."/>
        </authorList>
    </citation>
    <scope>NUCLEOTIDE SEQUENCE</scope>
</reference>
<dbReference type="GO" id="GO:0032993">
    <property type="term" value="C:protein-DNA complex"/>
    <property type="evidence" value="ECO:0007669"/>
    <property type="project" value="TreeGrafter"/>
</dbReference>
<dbReference type="AlphaFoldDB" id="A0A1W1D496"/>
<keyword evidence="4" id="KW-0238">DNA-binding</keyword>
<evidence type="ECO:0000259" key="6">
    <source>
        <dbReference type="PROSITE" id="PS50110"/>
    </source>
</evidence>